<dbReference type="Pfam" id="PF14561">
    <property type="entry name" value="TPR_20"/>
    <property type="match status" value="1"/>
</dbReference>
<dbReference type="PANTHER" id="PTHR45663">
    <property type="entry name" value="GEO12009P1"/>
    <property type="match status" value="1"/>
</dbReference>
<keyword evidence="2" id="KW-0249">Electron transport</keyword>
<keyword evidence="4" id="KW-0676">Redox-active center</keyword>
<sequence>MGMAIDVTDATFQAEVLERSKTTPVIVDLWAPWCGPCKTIGPILEKLTDATGGRVILAKVNVDENPAISAAFKVQSIPAVYALKDGAMFDGFVGAQSEHVIAEFVQSLMPEGDIPTVESLVSVGDEASLRDAFVLKPGDESIAILLAELLLKNGDVTGALGVLALVPETDNVRVVIAAARAAFAPTDDYDAQLAELLPQVKADEDARKKYLEIMDAMGPLDPRSAGHRKRLTAQLF</sequence>
<dbReference type="InterPro" id="IPR017937">
    <property type="entry name" value="Thioredoxin_CS"/>
</dbReference>
<evidence type="ECO:0000256" key="3">
    <source>
        <dbReference type="ARBA" id="ARBA00023157"/>
    </source>
</evidence>
<evidence type="ECO:0000256" key="4">
    <source>
        <dbReference type="ARBA" id="ARBA00023284"/>
    </source>
</evidence>
<dbReference type="AlphaFoldDB" id="A0A6J7LIN3"/>
<proteinExistence type="predicted"/>
<dbReference type="SUPFAM" id="SSF52833">
    <property type="entry name" value="Thioredoxin-like"/>
    <property type="match status" value="1"/>
</dbReference>
<dbReference type="GO" id="GO:0005737">
    <property type="term" value="C:cytoplasm"/>
    <property type="evidence" value="ECO:0007669"/>
    <property type="project" value="TreeGrafter"/>
</dbReference>
<evidence type="ECO:0000313" key="6">
    <source>
        <dbReference type="EMBL" id="CAB4965574.1"/>
    </source>
</evidence>
<dbReference type="GO" id="GO:0006950">
    <property type="term" value="P:response to stress"/>
    <property type="evidence" value="ECO:0007669"/>
    <property type="project" value="UniProtKB-ARBA"/>
</dbReference>
<feature type="domain" description="Thioredoxin" evidence="5">
    <location>
        <begin position="1"/>
        <end position="129"/>
    </location>
</feature>
<evidence type="ECO:0000256" key="2">
    <source>
        <dbReference type="ARBA" id="ARBA00022982"/>
    </source>
</evidence>
<dbReference type="CDD" id="cd02956">
    <property type="entry name" value="ybbN"/>
    <property type="match status" value="1"/>
</dbReference>
<dbReference type="InterPro" id="IPR011990">
    <property type="entry name" value="TPR-like_helical_dom_sf"/>
</dbReference>
<dbReference type="GO" id="GO:0015035">
    <property type="term" value="F:protein-disulfide reductase activity"/>
    <property type="evidence" value="ECO:0007669"/>
    <property type="project" value="TreeGrafter"/>
</dbReference>
<organism evidence="6">
    <name type="scientific">freshwater metagenome</name>
    <dbReference type="NCBI Taxonomy" id="449393"/>
    <lineage>
        <taxon>unclassified sequences</taxon>
        <taxon>metagenomes</taxon>
        <taxon>ecological metagenomes</taxon>
    </lineage>
</organism>
<evidence type="ECO:0000259" key="5">
    <source>
        <dbReference type="PROSITE" id="PS51352"/>
    </source>
</evidence>
<reference evidence="6" key="1">
    <citation type="submission" date="2020-05" db="EMBL/GenBank/DDBJ databases">
        <authorList>
            <person name="Chiriac C."/>
            <person name="Salcher M."/>
            <person name="Ghai R."/>
            <person name="Kavagutti S V."/>
        </authorList>
    </citation>
    <scope>NUCLEOTIDE SEQUENCE</scope>
</reference>
<dbReference type="Gene3D" id="3.40.30.10">
    <property type="entry name" value="Glutaredoxin"/>
    <property type="match status" value="1"/>
</dbReference>
<evidence type="ECO:0000256" key="1">
    <source>
        <dbReference type="ARBA" id="ARBA00022448"/>
    </source>
</evidence>
<dbReference type="InterPro" id="IPR036249">
    <property type="entry name" value="Thioredoxin-like_sf"/>
</dbReference>
<dbReference type="Pfam" id="PF00085">
    <property type="entry name" value="Thioredoxin"/>
    <property type="match status" value="1"/>
</dbReference>
<name>A0A6J7LIN3_9ZZZZ</name>
<dbReference type="PANTHER" id="PTHR45663:SF11">
    <property type="entry name" value="GEO12009P1"/>
    <property type="match status" value="1"/>
</dbReference>
<protein>
    <submittedName>
        <fullName evidence="6">Unannotated protein</fullName>
    </submittedName>
</protein>
<dbReference type="EMBL" id="CAFBNR010000054">
    <property type="protein sequence ID" value="CAB4965574.1"/>
    <property type="molecule type" value="Genomic_DNA"/>
</dbReference>
<dbReference type="Gene3D" id="1.25.40.10">
    <property type="entry name" value="Tetratricopeptide repeat domain"/>
    <property type="match status" value="1"/>
</dbReference>
<dbReference type="InterPro" id="IPR013766">
    <property type="entry name" value="Thioredoxin_domain"/>
</dbReference>
<keyword evidence="3" id="KW-1015">Disulfide bond</keyword>
<keyword evidence="1" id="KW-0813">Transport</keyword>
<dbReference type="FunFam" id="3.40.30.10:FF:000001">
    <property type="entry name" value="Thioredoxin"/>
    <property type="match status" value="1"/>
</dbReference>
<dbReference type="PROSITE" id="PS00194">
    <property type="entry name" value="THIOREDOXIN_1"/>
    <property type="match status" value="1"/>
</dbReference>
<accession>A0A6J7LIN3</accession>
<dbReference type="PROSITE" id="PS51352">
    <property type="entry name" value="THIOREDOXIN_2"/>
    <property type="match status" value="1"/>
</dbReference>
<gene>
    <name evidence="6" type="ORF">UFOPK3879_01083</name>
</gene>